<sequence>MGELTTVENVSAVCDKGKEWLESKGEVPLCACKAHKCEDPDLFTDVLGELIPLQPPLNDDTGTMFANTVLMHIIKAANLRRLTVHSTRGGTVGSVQYILRLPSGTEYIYRGRPDFLIYQRLSQEERALGSEFGMEERVRGIGEGQSPQGSSSAVKNRAFAQAGIYTLGCVPGETVYCTLKEGTFNANILTAGHQKEEETLQKGEETAAGLQKGEERTKPEKVRATKGCQEAKNKSSQLQLLRDRQPRDLNPKRNSLLLLLDHHSLLDSVKVQSDSDSPISAHSRSRMDYQQREVPCPVCAMAYSGTGAIFGNPEGHVDYILQQNRKCRHLRH</sequence>
<feature type="compositionally biased region" description="Basic and acidic residues" evidence="1">
    <location>
        <begin position="212"/>
        <end position="233"/>
    </location>
</feature>
<comment type="caution">
    <text evidence="2">The sequence shown here is derived from an EMBL/GenBank/DDBJ whole genome shotgun (WGS) entry which is preliminary data.</text>
</comment>
<feature type="compositionally biased region" description="Basic and acidic residues" evidence="1">
    <location>
        <begin position="196"/>
        <end position="205"/>
    </location>
</feature>
<organism evidence="2 3">
    <name type="scientific">Geodia barretti</name>
    <name type="common">Barrett's horny sponge</name>
    <dbReference type="NCBI Taxonomy" id="519541"/>
    <lineage>
        <taxon>Eukaryota</taxon>
        <taxon>Metazoa</taxon>
        <taxon>Porifera</taxon>
        <taxon>Demospongiae</taxon>
        <taxon>Heteroscleromorpha</taxon>
        <taxon>Tetractinellida</taxon>
        <taxon>Astrophorina</taxon>
        <taxon>Geodiidae</taxon>
        <taxon>Geodia</taxon>
    </lineage>
</organism>
<evidence type="ECO:0000313" key="3">
    <source>
        <dbReference type="Proteomes" id="UP001174909"/>
    </source>
</evidence>
<proteinExistence type="predicted"/>
<reference evidence="2" key="1">
    <citation type="submission" date="2023-03" db="EMBL/GenBank/DDBJ databases">
        <authorList>
            <person name="Steffen K."/>
            <person name="Cardenas P."/>
        </authorList>
    </citation>
    <scope>NUCLEOTIDE SEQUENCE</scope>
</reference>
<name>A0AA35X378_GEOBA</name>
<keyword evidence="3" id="KW-1185">Reference proteome</keyword>
<evidence type="ECO:0000313" key="2">
    <source>
        <dbReference type="EMBL" id="CAI8036415.1"/>
    </source>
</evidence>
<dbReference type="Proteomes" id="UP001174909">
    <property type="component" value="Unassembled WGS sequence"/>
</dbReference>
<protein>
    <submittedName>
        <fullName evidence="2">Uncharacterized protein</fullName>
    </submittedName>
</protein>
<gene>
    <name evidence="2" type="ORF">GBAR_LOCUS20400</name>
</gene>
<accession>A0AA35X378</accession>
<dbReference type="AlphaFoldDB" id="A0AA35X378"/>
<feature type="region of interest" description="Disordered" evidence="1">
    <location>
        <begin position="196"/>
        <end position="248"/>
    </location>
</feature>
<evidence type="ECO:0000256" key="1">
    <source>
        <dbReference type="SAM" id="MobiDB-lite"/>
    </source>
</evidence>
<dbReference type="EMBL" id="CASHTH010002869">
    <property type="protein sequence ID" value="CAI8036415.1"/>
    <property type="molecule type" value="Genomic_DNA"/>
</dbReference>